<evidence type="ECO:0000313" key="3">
    <source>
        <dbReference type="Proteomes" id="UP001283341"/>
    </source>
</evidence>
<reference evidence="2" key="2">
    <citation type="submission" date="2023-06" db="EMBL/GenBank/DDBJ databases">
        <authorList>
            <consortium name="Lawrence Berkeley National Laboratory"/>
            <person name="Haridas S."/>
            <person name="Hensen N."/>
            <person name="Bonometti L."/>
            <person name="Westerberg I."/>
            <person name="Brannstrom I.O."/>
            <person name="Guillou S."/>
            <person name="Cros-Aarteil S."/>
            <person name="Calhoun S."/>
            <person name="Kuo A."/>
            <person name="Mondo S."/>
            <person name="Pangilinan J."/>
            <person name="Riley R."/>
            <person name="Labutti K."/>
            <person name="Andreopoulos B."/>
            <person name="Lipzen A."/>
            <person name="Chen C."/>
            <person name="Yanf M."/>
            <person name="Daum C."/>
            <person name="Ng V."/>
            <person name="Clum A."/>
            <person name="Steindorff A."/>
            <person name="Ohm R."/>
            <person name="Martin F."/>
            <person name="Silar P."/>
            <person name="Natvig D."/>
            <person name="Lalanne C."/>
            <person name="Gautier V."/>
            <person name="Ament-Velasquez S.L."/>
            <person name="Kruys A."/>
            <person name="Hutchinson M.I."/>
            <person name="Powell A.J."/>
            <person name="Barry K."/>
            <person name="Miller A.N."/>
            <person name="Grigoriev I.V."/>
            <person name="Debuchy R."/>
            <person name="Gladieux P."/>
            <person name="Thoren M.H."/>
            <person name="Johannesson H."/>
        </authorList>
    </citation>
    <scope>NUCLEOTIDE SEQUENCE</scope>
    <source>
        <strain evidence="2">CBS 118394</strain>
    </source>
</reference>
<name>A0AAE0I5W1_9PEZI</name>
<dbReference type="InterPro" id="IPR002575">
    <property type="entry name" value="Aminoglycoside_PTrfase"/>
</dbReference>
<dbReference type="InterPro" id="IPR011009">
    <property type="entry name" value="Kinase-like_dom_sf"/>
</dbReference>
<feature type="domain" description="Aminoglycoside phosphotransferase" evidence="1">
    <location>
        <begin position="53"/>
        <end position="261"/>
    </location>
</feature>
<dbReference type="EMBL" id="JAUEDM010000004">
    <property type="protein sequence ID" value="KAK3319030.1"/>
    <property type="molecule type" value="Genomic_DNA"/>
</dbReference>
<keyword evidence="3" id="KW-1185">Reference proteome</keyword>
<evidence type="ECO:0000259" key="1">
    <source>
        <dbReference type="Pfam" id="PF01636"/>
    </source>
</evidence>
<protein>
    <submittedName>
        <fullName evidence="2">Kinase-like domain-containing protein</fullName>
    </submittedName>
</protein>
<dbReference type="CDD" id="cd05120">
    <property type="entry name" value="APH_ChoK_like"/>
    <property type="match status" value="1"/>
</dbReference>
<dbReference type="Pfam" id="PF01636">
    <property type="entry name" value="APH"/>
    <property type="match status" value="1"/>
</dbReference>
<organism evidence="2 3">
    <name type="scientific">Apodospora peruviana</name>
    <dbReference type="NCBI Taxonomy" id="516989"/>
    <lineage>
        <taxon>Eukaryota</taxon>
        <taxon>Fungi</taxon>
        <taxon>Dikarya</taxon>
        <taxon>Ascomycota</taxon>
        <taxon>Pezizomycotina</taxon>
        <taxon>Sordariomycetes</taxon>
        <taxon>Sordariomycetidae</taxon>
        <taxon>Sordariales</taxon>
        <taxon>Lasiosphaeriaceae</taxon>
        <taxon>Apodospora</taxon>
    </lineage>
</organism>
<dbReference type="PANTHER" id="PTHR21310:SF15">
    <property type="entry name" value="AMINOGLYCOSIDE PHOSPHOTRANSFERASE DOMAIN-CONTAINING PROTEIN"/>
    <property type="match status" value="1"/>
</dbReference>
<comment type="caution">
    <text evidence="2">The sequence shown here is derived from an EMBL/GenBank/DDBJ whole genome shotgun (WGS) entry which is preliminary data.</text>
</comment>
<dbReference type="AlphaFoldDB" id="A0AAE0I5W1"/>
<evidence type="ECO:0000313" key="2">
    <source>
        <dbReference type="EMBL" id="KAK3319030.1"/>
    </source>
</evidence>
<keyword evidence="2" id="KW-0418">Kinase</keyword>
<dbReference type="Gene3D" id="3.90.1200.10">
    <property type="match status" value="1"/>
</dbReference>
<dbReference type="InterPro" id="IPR051678">
    <property type="entry name" value="AGP_Transferase"/>
</dbReference>
<accession>A0AAE0I5W1</accession>
<reference evidence="2" key="1">
    <citation type="journal article" date="2023" name="Mol. Phylogenet. Evol.">
        <title>Genome-scale phylogeny and comparative genomics of the fungal order Sordariales.</title>
        <authorList>
            <person name="Hensen N."/>
            <person name="Bonometti L."/>
            <person name="Westerberg I."/>
            <person name="Brannstrom I.O."/>
            <person name="Guillou S."/>
            <person name="Cros-Aarteil S."/>
            <person name="Calhoun S."/>
            <person name="Haridas S."/>
            <person name="Kuo A."/>
            <person name="Mondo S."/>
            <person name="Pangilinan J."/>
            <person name="Riley R."/>
            <person name="LaButti K."/>
            <person name="Andreopoulos B."/>
            <person name="Lipzen A."/>
            <person name="Chen C."/>
            <person name="Yan M."/>
            <person name="Daum C."/>
            <person name="Ng V."/>
            <person name="Clum A."/>
            <person name="Steindorff A."/>
            <person name="Ohm R.A."/>
            <person name="Martin F."/>
            <person name="Silar P."/>
            <person name="Natvig D.O."/>
            <person name="Lalanne C."/>
            <person name="Gautier V."/>
            <person name="Ament-Velasquez S.L."/>
            <person name="Kruys A."/>
            <person name="Hutchinson M.I."/>
            <person name="Powell A.J."/>
            <person name="Barry K."/>
            <person name="Miller A.N."/>
            <person name="Grigoriev I.V."/>
            <person name="Debuchy R."/>
            <person name="Gladieux P."/>
            <person name="Hiltunen Thoren M."/>
            <person name="Johannesson H."/>
        </authorList>
    </citation>
    <scope>NUCLEOTIDE SEQUENCE</scope>
    <source>
        <strain evidence="2">CBS 118394</strain>
    </source>
</reference>
<dbReference type="PANTHER" id="PTHR21310">
    <property type="entry name" value="AMINOGLYCOSIDE PHOSPHOTRANSFERASE-RELATED-RELATED"/>
    <property type="match status" value="1"/>
</dbReference>
<keyword evidence="2" id="KW-0808">Transferase</keyword>
<dbReference type="SUPFAM" id="SSF56112">
    <property type="entry name" value="Protein kinase-like (PK-like)"/>
    <property type="match status" value="1"/>
</dbReference>
<dbReference type="GO" id="GO:0016301">
    <property type="term" value="F:kinase activity"/>
    <property type="evidence" value="ECO:0007669"/>
    <property type="project" value="UniProtKB-KW"/>
</dbReference>
<dbReference type="Proteomes" id="UP001283341">
    <property type="component" value="Unassembled WGS sequence"/>
</dbReference>
<sequence>MSTSTPDKPNPLPKWLRLRITASILMAGSRRRGPGNVIILPFNKVAKLNVSAGEIAAMEFVRANTTIPIPRILENHDRQPDGTAHIVMTHVPGRDLEDAMADMTTEQVSAVVKELADYLAQLRRLDKDAGEKPPILGGVGGITGHDCSLGWRPWGPFGTVAEFHTYLRFGGGLEDWRDKTEVWAVHSKQEQEGGHYRVKFTHADIAPRNIRVGKDGKITGIIDWEFAGWYPEYWEYVKMAYGGALQRPAWKKWSDALEAEQGIKKYKDELKGMEAIWLRAGPFPYD</sequence>
<gene>
    <name evidence="2" type="ORF">B0H66DRAFT_640312</name>
</gene>
<proteinExistence type="predicted"/>